<evidence type="ECO:0000313" key="2">
    <source>
        <dbReference type="Proteomes" id="UP000053989"/>
    </source>
</evidence>
<dbReference type="HOGENOM" id="CLU_046162_3_0_1"/>
<evidence type="ECO:0000313" key="1">
    <source>
        <dbReference type="EMBL" id="KIM61618.1"/>
    </source>
</evidence>
<accession>A0A0C2ZJ62</accession>
<gene>
    <name evidence="1" type="ORF">SCLCIDRAFT_40435</name>
</gene>
<organism evidence="1 2">
    <name type="scientific">Scleroderma citrinum Foug A</name>
    <dbReference type="NCBI Taxonomy" id="1036808"/>
    <lineage>
        <taxon>Eukaryota</taxon>
        <taxon>Fungi</taxon>
        <taxon>Dikarya</taxon>
        <taxon>Basidiomycota</taxon>
        <taxon>Agaricomycotina</taxon>
        <taxon>Agaricomycetes</taxon>
        <taxon>Agaricomycetidae</taxon>
        <taxon>Boletales</taxon>
        <taxon>Sclerodermatineae</taxon>
        <taxon>Sclerodermataceae</taxon>
        <taxon>Scleroderma</taxon>
    </lineage>
</organism>
<dbReference type="AlphaFoldDB" id="A0A0C2ZJ62"/>
<proteinExistence type="predicted"/>
<keyword evidence="2" id="KW-1185">Reference proteome</keyword>
<reference evidence="2" key="2">
    <citation type="submission" date="2015-01" db="EMBL/GenBank/DDBJ databases">
        <title>Evolutionary Origins and Diversification of the Mycorrhizal Mutualists.</title>
        <authorList>
            <consortium name="DOE Joint Genome Institute"/>
            <consortium name="Mycorrhizal Genomics Consortium"/>
            <person name="Kohler A."/>
            <person name="Kuo A."/>
            <person name="Nagy L.G."/>
            <person name="Floudas D."/>
            <person name="Copeland A."/>
            <person name="Barry K.W."/>
            <person name="Cichocki N."/>
            <person name="Veneault-Fourrey C."/>
            <person name="LaButti K."/>
            <person name="Lindquist E.A."/>
            <person name="Lipzen A."/>
            <person name="Lundell T."/>
            <person name="Morin E."/>
            <person name="Murat C."/>
            <person name="Riley R."/>
            <person name="Ohm R."/>
            <person name="Sun H."/>
            <person name="Tunlid A."/>
            <person name="Henrissat B."/>
            <person name="Grigoriev I.V."/>
            <person name="Hibbett D.S."/>
            <person name="Martin F."/>
        </authorList>
    </citation>
    <scope>NUCLEOTIDE SEQUENCE [LARGE SCALE GENOMIC DNA]</scope>
    <source>
        <strain evidence="2">Foug A</strain>
    </source>
</reference>
<protein>
    <submittedName>
        <fullName evidence="1">Uncharacterized protein</fullName>
    </submittedName>
</protein>
<reference evidence="1 2" key="1">
    <citation type="submission" date="2014-04" db="EMBL/GenBank/DDBJ databases">
        <authorList>
            <consortium name="DOE Joint Genome Institute"/>
            <person name="Kuo A."/>
            <person name="Kohler A."/>
            <person name="Nagy L.G."/>
            <person name="Floudas D."/>
            <person name="Copeland A."/>
            <person name="Barry K.W."/>
            <person name="Cichocki N."/>
            <person name="Veneault-Fourrey C."/>
            <person name="LaButti K."/>
            <person name="Lindquist E.A."/>
            <person name="Lipzen A."/>
            <person name="Lundell T."/>
            <person name="Morin E."/>
            <person name="Murat C."/>
            <person name="Sun H."/>
            <person name="Tunlid A."/>
            <person name="Henrissat B."/>
            <person name="Grigoriev I.V."/>
            <person name="Hibbett D.S."/>
            <person name="Martin F."/>
            <person name="Nordberg H.P."/>
            <person name="Cantor M.N."/>
            <person name="Hua S.X."/>
        </authorList>
    </citation>
    <scope>NUCLEOTIDE SEQUENCE [LARGE SCALE GENOMIC DNA]</scope>
    <source>
        <strain evidence="1 2">Foug A</strain>
    </source>
</reference>
<feature type="non-terminal residue" evidence="1">
    <location>
        <position position="130"/>
    </location>
</feature>
<dbReference type="Proteomes" id="UP000053989">
    <property type="component" value="Unassembled WGS sequence"/>
</dbReference>
<name>A0A0C2ZJ62_9AGAM</name>
<dbReference type="InParanoid" id="A0A0C2ZJ62"/>
<dbReference type="EMBL" id="KN822050">
    <property type="protein sequence ID" value="KIM61618.1"/>
    <property type="molecule type" value="Genomic_DNA"/>
</dbReference>
<feature type="non-terminal residue" evidence="1">
    <location>
        <position position="1"/>
    </location>
</feature>
<sequence length="130" mass="15141">ILWDLYEHSFRFELLALDWLLVPQLWTNPDNACLEQVFPSDAELAMCMEPFPMKNQGLVSLELEEKCCYVESFHVLLSLWPEFPMELQDSLMPSAVSTCVWVVEKNLAQFYTQAFFDNFGRPPIVPHLIP</sequence>
<dbReference type="OrthoDB" id="2634326at2759"/>